<evidence type="ECO:0000313" key="3">
    <source>
        <dbReference type="Proteomes" id="UP000295351"/>
    </source>
</evidence>
<dbReference type="AlphaFoldDB" id="A0A4R2BNX1"/>
<gene>
    <name evidence="2" type="ORF">EV665_1814</name>
</gene>
<name>A0A4R2BNX1_SHIGR</name>
<organism evidence="2 3">
    <name type="scientific">Shinella granuli</name>
    <dbReference type="NCBI Taxonomy" id="323621"/>
    <lineage>
        <taxon>Bacteria</taxon>
        <taxon>Pseudomonadati</taxon>
        <taxon>Pseudomonadota</taxon>
        <taxon>Alphaproteobacteria</taxon>
        <taxon>Hyphomicrobiales</taxon>
        <taxon>Rhizobiaceae</taxon>
        <taxon>Shinella</taxon>
    </lineage>
</organism>
<dbReference type="EMBL" id="SLVX01000081">
    <property type="protein sequence ID" value="TCN29228.1"/>
    <property type="molecule type" value="Genomic_DNA"/>
</dbReference>
<comment type="caution">
    <text evidence="2">The sequence shown here is derived from an EMBL/GenBank/DDBJ whole genome shotgun (WGS) entry which is preliminary data.</text>
</comment>
<dbReference type="RefSeq" id="WP_133037264.1">
    <property type="nucleotide sequence ID" value="NZ_BAABEI010000007.1"/>
</dbReference>
<sequence length="106" mass="11817">MTGQGPSQREMLERRIARVADLSGLTARAHKLIQELSALEMDALRLELEIGRNPGNDQLARELLEIEGRMTDLRMSQAECQEETEAVEAEVEDIDRLIEAARGGNS</sequence>
<evidence type="ECO:0000313" key="2">
    <source>
        <dbReference type="EMBL" id="TCN29228.1"/>
    </source>
</evidence>
<proteinExistence type="predicted"/>
<evidence type="ECO:0000256" key="1">
    <source>
        <dbReference type="SAM" id="Coils"/>
    </source>
</evidence>
<feature type="coiled-coil region" evidence="1">
    <location>
        <begin position="22"/>
        <end position="49"/>
    </location>
</feature>
<accession>A0A4R2BNX1</accession>
<dbReference type="Proteomes" id="UP000295351">
    <property type="component" value="Unassembled WGS sequence"/>
</dbReference>
<keyword evidence="1" id="KW-0175">Coiled coil</keyword>
<protein>
    <submittedName>
        <fullName evidence="2">Uncharacterized protein</fullName>
    </submittedName>
</protein>
<reference evidence="2 3" key="1">
    <citation type="submission" date="2019-03" db="EMBL/GenBank/DDBJ databases">
        <title>Genomic Encyclopedia of Type Strains, Phase IV (KMG-IV): sequencing the most valuable type-strain genomes for metagenomic binning, comparative biology and taxonomic classification.</title>
        <authorList>
            <person name="Goeker M."/>
        </authorList>
    </citation>
    <scope>NUCLEOTIDE SEQUENCE [LARGE SCALE GENOMIC DNA]</scope>
    <source>
        <strain evidence="2 3">DSM 18401</strain>
    </source>
</reference>
<keyword evidence="3" id="KW-1185">Reference proteome</keyword>